<gene>
    <name evidence="1" type="ORF">WH96_20290</name>
</gene>
<proteinExistence type="predicted"/>
<dbReference type="Proteomes" id="UP000035444">
    <property type="component" value="Unassembled WGS sequence"/>
</dbReference>
<organism evidence="1 2">
    <name type="scientific">Kiloniella spongiae</name>
    <dbReference type="NCBI Taxonomy" id="1489064"/>
    <lineage>
        <taxon>Bacteria</taxon>
        <taxon>Pseudomonadati</taxon>
        <taxon>Pseudomonadota</taxon>
        <taxon>Alphaproteobacteria</taxon>
        <taxon>Rhodospirillales</taxon>
        <taxon>Kiloniellaceae</taxon>
        <taxon>Kiloniella</taxon>
    </lineage>
</organism>
<keyword evidence="2" id="KW-1185">Reference proteome</keyword>
<evidence type="ECO:0000313" key="1">
    <source>
        <dbReference type="EMBL" id="KLN58932.1"/>
    </source>
</evidence>
<accession>A0A0H2ME85</accession>
<dbReference type="EMBL" id="LAQL01000025">
    <property type="protein sequence ID" value="KLN58932.1"/>
    <property type="molecule type" value="Genomic_DNA"/>
</dbReference>
<protein>
    <submittedName>
        <fullName evidence="1">Uncharacterized protein</fullName>
    </submittedName>
</protein>
<comment type="caution">
    <text evidence="1">The sequence shown here is derived from an EMBL/GenBank/DDBJ whole genome shotgun (WGS) entry which is preliminary data.</text>
</comment>
<evidence type="ECO:0000313" key="2">
    <source>
        <dbReference type="Proteomes" id="UP000035444"/>
    </source>
</evidence>
<name>A0A0H2ME85_9PROT</name>
<dbReference type="AlphaFoldDB" id="A0A0H2ME85"/>
<sequence>MEFYNKDGSTIYRYCDTASVGNKWGCSKKLTGQWKIFDNKLCLKYRNSKHFTHCFRAYYDNENYMIVATMGETAGYVRGIATKATEGFIEEAPFNN</sequence>
<reference evidence="1 2" key="1">
    <citation type="submission" date="2015-03" db="EMBL/GenBank/DDBJ databases">
        <title>Genome Sequence of Kiloniella spongiae MEBiC09566, isolated from a marine sponge.</title>
        <authorList>
            <person name="Shao Z."/>
            <person name="Wang L."/>
            <person name="Li X."/>
        </authorList>
    </citation>
    <scope>NUCLEOTIDE SEQUENCE [LARGE SCALE GENOMIC DNA]</scope>
    <source>
        <strain evidence="1 2">MEBiC09566</strain>
    </source>
</reference>